<dbReference type="Gene3D" id="3.40.50.720">
    <property type="entry name" value="NAD(P)-binding Rossmann-like Domain"/>
    <property type="match status" value="1"/>
</dbReference>
<gene>
    <name evidence="3" type="ORF">TCE0_033f08187</name>
</gene>
<dbReference type="Gene3D" id="3.10.450.50">
    <property type="match status" value="1"/>
</dbReference>
<dbReference type="InterPro" id="IPR029058">
    <property type="entry name" value="AB_hydrolase_fold"/>
</dbReference>
<name>A0A6V8HAE3_TALPI</name>
<dbReference type="PANTHER" id="PTHR39598">
    <property type="entry name" value="AUSTINOL SYNTHESIS PROTEIN F-RELATED"/>
    <property type="match status" value="1"/>
</dbReference>
<dbReference type="AlphaFoldDB" id="A0A6V8HAE3"/>
<dbReference type="SUPFAM" id="SSF53474">
    <property type="entry name" value="alpha/beta-Hydrolases"/>
    <property type="match status" value="1"/>
</dbReference>
<sequence>MPSLAEQEATLNQFIQGWKKWSTEEMLASWAESATQKALPFSLGHPARTRAQVEETLPFLQRVVTNYELKIHEIVQDVTRGKAAVYAISKGSTPFGDWTNEYAVFITFDESRQKITKIEEMVDSAFMNEFFPKFQDYLRQQQGAAVAPKSQLQFNFGSVKSTASNEMKNVGTRLSSHLIQAVGTAMYLSFIQYIYEETIMPTHTVLGATGNTGRALIETLLQNPDAKINAFCRNRRKLIQLLPQTESNPQIEIFEGSISDISLLASAIQEASAVFLVISTNDNVPGYHVGQDVAINVIRALEKLKLNSTSGGKPPKLILLSSATIDDQLSRHTPYILRRILLLSASNVYNDLRETERILRAEQSWLTTIFIKPGALTVDKKRGHALSFSEESSPLSYLDLAAGMIEAADAVDGRFDMQNVGVVNTNGRAKFPSGTPLLVTSPSSSSACTDFLIPVNITSQHAVLDIEISDNWDVEDYIFNSTRRDSLTTFKPIIGEVNASAEYRIGATFCTPKSKTNATGTALLLTHGPDPIADVQFQPQVEILSILTNLLKQPHSPYTQGIEIAKIVHVGHSFGSFLTLAAITTNPENFSDAVILTGYSGVYDWLELFTSGGQARVAALSQPEKWGLFPHGYLVPVDAYAASYGGFKSPYFDHAVAQWLSEAQVPYAIGELLTASTIIPDLSLIKTPVQVVQGRYDLPACGGNCDGVLNTTVTLFPNSSRLQVTGSFNAGHMLNYHYEASSAFDLITSFLEGDL</sequence>
<dbReference type="SUPFAM" id="SSF54427">
    <property type="entry name" value="NTF2-like"/>
    <property type="match status" value="1"/>
</dbReference>
<comment type="pathway">
    <text evidence="1">Secondary metabolite biosynthesis.</text>
</comment>
<evidence type="ECO:0000256" key="1">
    <source>
        <dbReference type="ARBA" id="ARBA00005179"/>
    </source>
</evidence>
<dbReference type="InterPro" id="IPR016040">
    <property type="entry name" value="NAD(P)-bd_dom"/>
</dbReference>
<dbReference type="Proteomes" id="UP000053095">
    <property type="component" value="Unassembled WGS sequence"/>
</dbReference>
<dbReference type="EMBL" id="DF933829">
    <property type="protein sequence ID" value="GAM37889.1"/>
    <property type="molecule type" value="Genomic_DNA"/>
</dbReference>
<evidence type="ECO:0000313" key="4">
    <source>
        <dbReference type="Proteomes" id="UP000053095"/>
    </source>
</evidence>
<protein>
    <recommendedName>
        <fullName evidence="2">NAD(P)-binding domain-containing protein</fullName>
    </recommendedName>
</protein>
<dbReference type="SUPFAM" id="SSF51735">
    <property type="entry name" value="NAD(P)-binding Rossmann-fold domains"/>
    <property type="match status" value="1"/>
</dbReference>
<evidence type="ECO:0000259" key="2">
    <source>
        <dbReference type="Pfam" id="PF13460"/>
    </source>
</evidence>
<keyword evidence="4" id="KW-1185">Reference proteome</keyword>
<dbReference type="InterPro" id="IPR036291">
    <property type="entry name" value="NAD(P)-bd_dom_sf"/>
</dbReference>
<dbReference type="PANTHER" id="PTHR39598:SF1">
    <property type="entry name" value="AUSTINOID BIOSYNTHESIS CLUSTERS PROTEIN F-RELATED"/>
    <property type="match status" value="1"/>
</dbReference>
<dbReference type="InterPro" id="IPR032710">
    <property type="entry name" value="NTF2-like_dom_sf"/>
</dbReference>
<comment type="caution">
    <text evidence="3">The sequence shown here is derived from an EMBL/GenBank/DDBJ whole genome shotgun (WGS) entry which is preliminary data.</text>
</comment>
<dbReference type="Pfam" id="PF13460">
    <property type="entry name" value="NAD_binding_10"/>
    <property type="match status" value="1"/>
</dbReference>
<evidence type="ECO:0000313" key="3">
    <source>
        <dbReference type="EMBL" id="GAM37889.1"/>
    </source>
</evidence>
<dbReference type="InterPro" id="IPR050977">
    <property type="entry name" value="Fungal_Meroterpenoid_Isomerase"/>
</dbReference>
<proteinExistence type="predicted"/>
<dbReference type="Gene3D" id="3.40.50.1820">
    <property type="entry name" value="alpha/beta hydrolase"/>
    <property type="match status" value="1"/>
</dbReference>
<organism evidence="3 4">
    <name type="scientific">Talaromyces pinophilus</name>
    <name type="common">Penicillium pinophilum</name>
    <dbReference type="NCBI Taxonomy" id="128442"/>
    <lineage>
        <taxon>Eukaryota</taxon>
        <taxon>Fungi</taxon>
        <taxon>Dikarya</taxon>
        <taxon>Ascomycota</taxon>
        <taxon>Pezizomycotina</taxon>
        <taxon>Eurotiomycetes</taxon>
        <taxon>Eurotiomycetidae</taxon>
        <taxon>Eurotiales</taxon>
        <taxon>Trichocomaceae</taxon>
        <taxon>Talaromyces</taxon>
        <taxon>Talaromyces sect. Talaromyces</taxon>
    </lineage>
</organism>
<reference evidence="4" key="1">
    <citation type="journal article" date="2015" name="Genome Announc.">
        <title>Draft genome sequence of Talaromyces cellulolyticus strain Y-94, a source of lignocellulosic biomass-degrading enzymes.</title>
        <authorList>
            <person name="Fujii T."/>
            <person name="Koike H."/>
            <person name="Sawayama S."/>
            <person name="Yano S."/>
            <person name="Inoue H."/>
        </authorList>
    </citation>
    <scope>NUCLEOTIDE SEQUENCE [LARGE SCALE GENOMIC DNA]</scope>
    <source>
        <strain evidence="4">Y-94</strain>
    </source>
</reference>
<accession>A0A6V8HAE3</accession>
<feature type="domain" description="NAD(P)-binding" evidence="2">
    <location>
        <begin position="207"/>
        <end position="406"/>
    </location>
</feature>